<proteinExistence type="predicted"/>
<protein>
    <submittedName>
        <fullName evidence="2">Uncharacterized protein</fullName>
    </submittedName>
</protein>
<gene>
    <name evidence="2" type="ORF">E2C01_030578</name>
</gene>
<feature type="region of interest" description="Disordered" evidence="1">
    <location>
        <begin position="94"/>
        <end position="125"/>
    </location>
</feature>
<name>A0A5B7EXQ0_PORTR</name>
<keyword evidence="3" id="KW-1185">Reference proteome</keyword>
<organism evidence="2 3">
    <name type="scientific">Portunus trituberculatus</name>
    <name type="common">Swimming crab</name>
    <name type="synonym">Neptunus trituberculatus</name>
    <dbReference type="NCBI Taxonomy" id="210409"/>
    <lineage>
        <taxon>Eukaryota</taxon>
        <taxon>Metazoa</taxon>
        <taxon>Ecdysozoa</taxon>
        <taxon>Arthropoda</taxon>
        <taxon>Crustacea</taxon>
        <taxon>Multicrustacea</taxon>
        <taxon>Malacostraca</taxon>
        <taxon>Eumalacostraca</taxon>
        <taxon>Eucarida</taxon>
        <taxon>Decapoda</taxon>
        <taxon>Pleocyemata</taxon>
        <taxon>Brachyura</taxon>
        <taxon>Eubrachyura</taxon>
        <taxon>Portunoidea</taxon>
        <taxon>Portunidae</taxon>
        <taxon>Portuninae</taxon>
        <taxon>Portunus</taxon>
    </lineage>
</organism>
<dbReference type="EMBL" id="VSRR010003690">
    <property type="protein sequence ID" value="MPC37104.1"/>
    <property type="molecule type" value="Genomic_DNA"/>
</dbReference>
<feature type="compositionally biased region" description="Polar residues" evidence="1">
    <location>
        <begin position="99"/>
        <end position="112"/>
    </location>
</feature>
<sequence length="175" mass="18466">MPLTVDPFGECLSCRDVFCSLVSRCDCCKTLSHDQFLGLLDNIKDRTERRKVSSSGKRKSSVSSQQLHKCMCKMEMLGRLSLFLSSSQGSPFSGFQSPAAQVNDPQPGTSRAMQRPGQAGPAGATGCEVKMVPASTTDPTTTGDCHAKVHGTGKAVHGACGTFCTVYGSAVGDSH</sequence>
<evidence type="ECO:0000313" key="3">
    <source>
        <dbReference type="Proteomes" id="UP000324222"/>
    </source>
</evidence>
<dbReference type="AlphaFoldDB" id="A0A5B7EXQ0"/>
<dbReference type="Proteomes" id="UP000324222">
    <property type="component" value="Unassembled WGS sequence"/>
</dbReference>
<evidence type="ECO:0000256" key="1">
    <source>
        <dbReference type="SAM" id="MobiDB-lite"/>
    </source>
</evidence>
<comment type="caution">
    <text evidence="2">The sequence shown here is derived from an EMBL/GenBank/DDBJ whole genome shotgun (WGS) entry which is preliminary data.</text>
</comment>
<evidence type="ECO:0000313" key="2">
    <source>
        <dbReference type="EMBL" id="MPC37104.1"/>
    </source>
</evidence>
<accession>A0A5B7EXQ0</accession>
<reference evidence="2 3" key="1">
    <citation type="submission" date="2019-05" db="EMBL/GenBank/DDBJ databases">
        <title>Another draft genome of Portunus trituberculatus and its Hox gene families provides insights of decapod evolution.</title>
        <authorList>
            <person name="Jeong J.-H."/>
            <person name="Song I."/>
            <person name="Kim S."/>
            <person name="Choi T."/>
            <person name="Kim D."/>
            <person name="Ryu S."/>
            <person name="Kim W."/>
        </authorList>
    </citation>
    <scope>NUCLEOTIDE SEQUENCE [LARGE SCALE GENOMIC DNA]</scope>
    <source>
        <tissue evidence="2">Muscle</tissue>
    </source>
</reference>